<dbReference type="AlphaFoldDB" id="X1N307"/>
<accession>X1N307</accession>
<comment type="caution">
    <text evidence="2">The sequence shown here is derived from an EMBL/GenBank/DDBJ whole genome shotgun (WGS) entry which is preliminary data.</text>
</comment>
<protein>
    <submittedName>
        <fullName evidence="2">Uncharacterized protein</fullName>
    </submittedName>
</protein>
<gene>
    <name evidence="2" type="ORF">S06H3_37579</name>
</gene>
<feature type="region of interest" description="Disordered" evidence="1">
    <location>
        <begin position="1"/>
        <end position="29"/>
    </location>
</feature>
<evidence type="ECO:0000313" key="2">
    <source>
        <dbReference type="EMBL" id="GAI24646.1"/>
    </source>
</evidence>
<name>X1N307_9ZZZZ</name>
<dbReference type="EMBL" id="BARV01022844">
    <property type="protein sequence ID" value="GAI24646.1"/>
    <property type="molecule type" value="Genomic_DNA"/>
</dbReference>
<feature type="non-terminal residue" evidence="2">
    <location>
        <position position="42"/>
    </location>
</feature>
<proteinExistence type="predicted"/>
<sequence length="42" mass="4397">MTEHETVTKADVDEKVSTHNGNVTDSHGRIAGILPAGQIPGL</sequence>
<evidence type="ECO:0000256" key="1">
    <source>
        <dbReference type="SAM" id="MobiDB-lite"/>
    </source>
</evidence>
<feature type="compositionally biased region" description="Basic and acidic residues" evidence="1">
    <location>
        <begin position="1"/>
        <end position="17"/>
    </location>
</feature>
<reference evidence="2" key="1">
    <citation type="journal article" date="2014" name="Front. Microbiol.">
        <title>High frequency of phylogenetically diverse reductive dehalogenase-homologous genes in deep subseafloor sedimentary metagenomes.</title>
        <authorList>
            <person name="Kawai M."/>
            <person name="Futagami T."/>
            <person name="Toyoda A."/>
            <person name="Takaki Y."/>
            <person name="Nishi S."/>
            <person name="Hori S."/>
            <person name="Arai W."/>
            <person name="Tsubouchi T."/>
            <person name="Morono Y."/>
            <person name="Uchiyama I."/>
            <person name="Ito T."/>
            <person name="Fujiyama A."/>
            <person name="Inagaki F."/>
            <person name="Takami H."/>
        </authorList>
    </citation>
    <scope>NUCLEOTIDE SEQUENCE</scope>
    <source>
        <strain evidence="2">Expedition CK06-06</strain>
    </source>
</reference>
<organism evidence="2">
    <name type="scientific">marine sediment metagenome</name>
    <dbReference type="NCBI Taxonomy" id="412755"/>
    <lineage>
        <taxon>unclassified sequences</taxon>
        <taxon>metagenomes</taxon>
        <taxon>ecological metagenomes</taxon>
    </lineage>
</organism>